<dbReference type="SMART" id="SM00487">
    <property type="entry name" value="DEXDc"/>
    <property type="match status" value="1"/>
</dbReference>
<dbReference type="PANTHER" id="PTHR47961">
    <property type="entry name" value="DNA POLYMERASE THETA, PUTATIVE (AFU_ORTHOLOGUE AFUA_1G05260)-RELATED"/>
    <property type="match status" value="1"/>
</dbReference>
<dbReference type="SUPFAM" id="SSF52540">
    <property type="entry name" value="P-loop containing nucleoside triphosphate hydrolases"/>
    <property type="match status" value="1"/>
</dbReference>
<dbReference type="InterPro" id="IPR014001">
    <property type="entry name" value="Helicase_ATP-bd"/>
</dbReference>
<evidence type="ECO:0000256" key="3">
    <source>
        <dbReference type="ARBA" id="ARBA00022806"/>
    </source>
</evidence>
<dbReference type="Proteomes" id="UP000437446">
    <property type="component" value="Unassembled WGS sequence"/>
</dbReference>
<dbReference type="PROSITE" id="PS51192">
    <property type="entry name" value="HELICASE_ATP_BIND_1"/>
    <property type="match status" value="1"/>
</dbReference>
<organism evidence="7 8">
    <name type="scientific">Parabacteroides merdae</name>
    <dbReference type="NCBI Taxonomy" id="46503"/>
    <lineage>
        <taxon>Bacteria</taxon>
        <taxon>Pseudomonadati</taxon>
        <taxon>Bacteroidota</taxon>
        <taxon>Bacteroidia</taxon>
        <taxon>Bacteroidales</taxon>
        <taxon>Tannerellaceae</taxon>
        <taxon>Parabacteroides</taxon>
    </lineage>
</organism>
<dbReference type="GO" id="GO:0016787">
    <property type="term" value="F:hydrolase activity"/>
    <property type="evidence" value="ECO:0007669"/>
    <property type="project" value="UniProtKB-KW"/>
</dbReference>
<dbReference type="InterPro" id="IPR001650">
    <property type="entry name" value="Helicase_C-like"/>
</dbReference>
<accession>A0A7K1HIH6</accession>
<reference evidence="7 8" key="1">
    <citation type="journal article" date="2019" name="Nat. Med.">
        <title>A library of human gut bacterial isolates paired with longitudinal multiomics data enables mechanistic microbiome research.</title>
        <authorList>
            <person name="Poyet M."/>
            <person name="Groussin M."/>
            <person name="Gibbons S.M."/>
            <person name="Avila-Pacheco J."/>
            <person name="Jiang X."/>
            <person name="Kearney S.M."/>
            <person name="Perrotta A.R."/>
            <person name="Berdy B."/>
            <person name="Zhao S."/>
            <person name="Lieberman T.D."/>
            <person name="Swanson P.K."/>
            <person name="Smith M."/>
            <person name="Roesemann S."/>
            <person name="Alexander J.E."/>
            <person name="Rich S.A."/>
            <person name="Livny J."/>
            <person name="Vlamakis H."/>
            <person name="Clish C."/>
            <person name="Bullock K."/>
            <person name="Deik A."/>
            <person name="Scott J."/>
            <person name="Pierce K.A."/>
            <person name="Xavier R.J."/>
            <person name="Alm E.J."/>
        </authorList>
    </citation>
    <scope>NUCLEOTIDE SEQUENCE [LARGE SCALE GENOMIC DNA]</scope>
    <source>
        <strain evidence="7 8">BIOML-A25</strain>
    </source>
</reference>
<proteinExistence type="predicted"/>
<evidence type="ECO:0000313" key="7">
    <source>
        <dbReference type="EMBL" id="MTU31013.1"/>
    </source>
</evidence>
<dbReference type="GO" id="GO:0004386">
    <property type="term" value="F:helicase activity"/>
    <property type="evidence" value="ECO:0007669"/>
    <property type="project" value="UniProtKB-KW"/>
</dbReference>
<keyword evidence="2" id="KW-0378">Hydrolase</keyword>
<dbReference type="EMBL" id="WNCR01000015">
    <property type="protein sequence ID" value="MTU31013.1"/>
    <property type="molecule type" value="Genomic_DNA"/>
</dbReference>
<keyword evidence="1" id="KW-0547">Nucleotide-binding</keyword>
<evidence type="ECO:0000256" key="2">
    <source>
        <dbReference type="ARBA" id="ARBA00022801"/>
    </source>
</evidence>
<dbReference type="Pfam" id="PF00271">
    <property type="entry name" value="Helicase_C"/>
    <property type="match status" value="1"/>
</dbReference>
<comment type="caution">
    <text evidence="7">The sequence shown here is derived from an EMBL/GenBank/DDBJ whole genome shotgun (WGS) entry which is preliminary data.</text>
</comment>
<dbReference type="InterPro" id="IPR011545">
    <property type="entry name" value="DEAD/DEAH_box_helicase_dom"/>
</dbReference>
<dbReference type="PANTHER" id="PTHR47961:SF6">
    <property type="entry name" value="DNA-DIRECTED DNA POLYMERASE"/>
    <property type="match status" value="1"/>
</dbReference>
<feature type="domain" description="Helicase ATP-binding" evidence="5">
    <location>
        <begin position="112"/>
        <end position="268"/>
    </location>
</feature>
<dbReference type="Pfam" id="PF00270">
    <property type="entry name" value="DEAD"/>
    <property type="match status" value="1"/>
</dbReference>
<gene>
    <name evidence="7" type="ORF">GMD66_17740</name>
</gene>
<evidence type="ECO:0000256" key="4">
    <source>
        <dbReference type="ARBA" id="ARBA00022840"/>
    </source>
</evidence>
<dbReference type="Gene3D" id="3.40.50.300">
    <property type="entry name" value="P-loop containing nucleotide triphosphate hydrolases"/>
    <property type="match status" value="2"/>
</dbReference>
<dbReference type="AlphaFoldDB" id="A0A7K1HIH6"/>
<protein>
    <submittedName>
        <fullName evidence="7">DEAD/DEAH box helicase</fullName>
    </submittedName>
</protein>
<dbReference type="InterPro" id="IPR050474">
    <property type="entry name" value="Hel308_SKI2-like"/>
</dbReference>
<name>A0A7K1HIH6_9BACT</name>
<keyword evidence="4" id="KW-0067">ATP-binding</keyword>
<keyword evidence="3 7" id="KW-0347">Helicase</keyword>
<evidence type="ECO:0000259" key="6">
    <source>
        <dbReference type="PROSITE" id="PS51194"/>
    </source>
</evidence>
<evidence type="ECO:0000259" key="5">
    <source>
        <dbReference type="PROSITE" id="PS51192"/>
    </source>
</evidence>
<dbReference type="PROSITE" id="PS51194">
    <property type="entry name" value="HELICASE_CTER"/>
    <property type="match status" value="1"/>
</dbReference>
<dbReference type="SMART" id="SM00490">
    <property type="entry name" value="HELICc"/>
    <property type="match status" value="1"/>
</dbReference>
<dbReference type="GO" id="GO:0005524">
    <property type="term" value="F:ATP binding"/>
    <property type="evidence" value="ECO:0007669"/>
    <property type="project" value="UniProtKB-KW"/>
</dbReference>
<feature type="domain" description="Helicase C-terminal" evidence="6">
    <location>
        <begin position="301"/>
        <end position="498"/>
    </location>
</feature>
<sequence length="731" mass="85946">MRNIDEYIELLENNLNISLDLAFEMLTACSCMIEKDSEYSRRLCINVLNNWKKLPSPIIDEWGSLIETLGFYPYLNKEKIILAGTAESLRRYNHDSIFIQGTTHHDEQQIVLEKIFSNKNLVVSAPTSFGKSLLIEEIIASCRYENIVIIQPTLALLDETRRKLLKYSNDYKIIVRTTQKPSLEKRNIYLFTAERVNEYEYFIKIDFLIIDEFYKLSGSRDDERSSSLNNAFYKIYWKYRPQFYFLGPNIDNVSKGFLDFYNAEFYPTNYSLVDSRIIDIYKAYPDQFGTRGKKKEFTENVLFELLLEHFNEQTIIYCSSPNRVRTLAKNFTQYSKDHIEKPNVNFLVTEWIKENISQKWMLLEALDYCIGIHDGALQKHITTSIIDYFNSGKIKYLFCTSTIIEGVNTSAKNIIYFDRMKGPNKVDYFDYSNIKGRAGRMMQHYVGKIYNFYEPPLKERIEIDIPVYDQNPVKDEVLIQIDENHIKDKDSKQYQDILSIPSDELNIIRKNGVNVKGQKQIIDKLMNELPVKEDLYNWSTNPFPKYHQMQAVLGLAWDNLITSTEIVKPMTKDKLVHFTMSYLYHDEAYLIKSQFDFFSKQKEFINKSENDIYDAAIQDVFQNIKHWMQYKVPKWLSVISELQRFVCIKKGIKPGDYIGIANLLENGFIPENLSILLEYGIPASAIKKMKKTLPNDINQDDIFDYIKKHDLIEKVGLIEYEKDKIRQNLLL</sequence>
<evidence type="ECO:0000313" key="8">
    <source>
        <dbReference type="Proteomes" id="UP000437446"/>
    </source>
</evidence>
<dbReference type="InterPro" id="IPR027417">
    <property type="entry name" value="P-loop_NTPase"/>
</dbReference>
<dbReference type="RefSeq" id="WP_129944028.1">
    <property type="nucleotide sequence ID" value="NZ_RCYQ01000020.1"/>
</dbReference>
<evidence type="ECO:0000256" key="1">
    <source>
        <dbReference type="ARBA" id="ARBA00022741"/>
    </source>
</evidence>
<dbReference type="GO" id="GO:0003676">
    <property type="term" value="F:nucleic acid binding"/>
    <property type="evidence" value="ECO:0007669"/>
    <property type="project" value="InterPro"/>
</dbReference>